<gene>
    <name evidence="1" type="ORF">EET67_20525</name>
</gene>
<sequence length="105" mass="11736">MPLYPPRRYSSTSAPESGVNVLEHEMLAEMAASLGRAGERAKICLARLREASRESPDERVRLLKEAAAAVHAYFIQRELCGLRRHDDVIRDLQIPNQVLVRLGAA</sequence>
<dbReference type="Pfam" id="PF20370">
    <property type="entry name" value="DUF6665"/>
    <property type="match status" value="1"/>
</dbReference>
<evidence type="ECO:0000313" key="1">
    <source>
        <dbReference type="EMBL" id="RUM95908.1"/>
    </source>
</evidence>
<evidence type="ECO:0000313" key="2">
    <source>
        <dbReference type="Proteomes" id="UP000281647"/>
    </source>
</evidence>
<proteinExistence type="predicted"/>
<dbReference type="Proteomes" id="UP000281647">
    <property type="component" value="Unassembled WGS sequence"/>
</dbReference>
<keyword evidence="2" id="KW-1185">Reference proteome</keyword>
<organism evidence="1 2">
    <name type="scientific">Borborobacter arsenicus</name>
    <dbReference type="NCBI Taxonomy" id="1851146"/>
    <lineage>
        <taxon>Bacteria</taxon>
        <taxon>Pseudomonadati</taxon>
        <taxon>Pseudomonadota</taxon>
        <taxon>Alphaproteobacteria</taxon>
        <taxon>Hyphomicrobiales</taxon>
        <taxon>Phyllobacteriaceae</taxon>
        <taxon>Borborobacter</taxon>
    </lineage>
</organism>
<comment type="caution">
    <text evidence="1">The sequence shown here is derived from an EMBL/GenBank/DDBJ whole genome shotgun (WGS) entry which is preliminary data.</text>
</comment>
<accession>A0A432V1E2</accession>
<protein>
    <submittedName>
        <fullName evidence="1">Uncharacterized protein</fullName>
    </submittedName>
</protein>
<dbReference type="RefSeq" id="WP_128628260.1">
    <property type="nucleotide sequence ID" value="NZ_RKST01000027.1"/>
</dbReference>
<dbReference type="InterPro" id="IPR046606">
    <property type="entry name" value="DUF6665"/>
</dbReference>
<dbReference type="EMBL" id="RKST01000027">
    <property type="protein sequence ID" value="RUM95908.1"/>
    <property type="molecule type" value="Genomic_DNA"/>
</dbReference>
<reference evidence="1 2" key="1">
    <citation type="submission" date="2018-11" db="EMBL/GenBank/DDBJ databases">
        <title>Pseudaminobacter arsenicus sp. nov., an arsenic-resistant bacterium isolated from arsenic-rich aquifers.</title>
        <authorList>
            <person name="Mu Y."/>
        </authorList>
    </citation>
    <scope>NUCLEOTIDE SEQUENCE [LARGE SCALE GENOMIC DNA]</scope>
    <source>
        <strain evidence="1 2">CB3</strain>
    </source>
</reference>
<dbReference type="OrthoDB" id="9814981at2"/>
<dbReference type="AlphaFoldDB" id="A0A432V1E2"/>
<name>A0A432V1E2_9HYPH</name>